<dbReference type="InterPro" id="IPR028994">
    <property type="entry name" value="Integrin_alpha_N"/>
</dbReference>
<dbReference type="InterPro" id="IPR013517">
    <property type="entry name" value="FG-GAP"/>
</dbReference>
<evidence type="ECO:0000313" key="3">
    <source>
        <dbReference type="EMBL" id="GIH10330.1"/>
    </source>
</evidence>
<feature type="compositionally biased region" description="Low complexity" evidence="2">
    <location>
        <begin position="122"/>
        <end position="133"/>
    </location>
</feature>
<sequence length="328" mass="34258">MFVRDRVSEASGGTVVPYGYQQGFANAGGVEVSASQAVRGDVIQVTPAGSTDATAESMYNPAHSDSRLHTAIIRQNLGDGSFAVIDSNWNNNQLVSRHNLNPYTWASGSIIKIWRLGTASSPATDTDGDATPDLQDVAPFTPGPINNRGIPDYASTLSGDFTGDGKADIAAFYDYGGAQTKLWLFPGTGNGFAGPVQWWDSGAGGWDWANTKPVAGDFTGDGKTDIAAFYGYGGSLTKLFLFTSTGTGFSWPAAVFDSGPGGWDWANTKPVAGDFTGDGKTDVAAFYGYGGSLTKLFLFTSTGTGLAWPTVGWNSGTGNWDLAKGLAA</sequence>
<dbReference type="AlphaFoldDB" id="A0A8J3VL04"/>
<accession>A0A8J3VL04</accession>
<dbReference type="RefSeq" id="WP_203914046.1">
    <property type="nucleotide sequence ID" value="NZ_BONY01000091.1"/>
</dbReference>
<dbReference type="Pfam" id="PF13517">
    <property type="entry name" value="FG-GAP_3"/>
    <property type="match status" value="1"/>
</dbReference>
<gene>
    <name evidence="3" type="ORF">Rhe02_83970</name>
</gene>
<dbReference type="Proteomes" id="UP000612899">
    <property type="component" value="Unassembled WGS sequence"/>
</dbReference>
<keyword evidence="4" id="KW-1185">Reference proteome</keyword>
<dbReference type="Gene3D" id="2.40.128.340">
    <property type="match status" value="2"/>
</dbReference>
<reference evidence="3" key="1">
    <citation type="submission" date="2021-01" db="EMBL/GenBank/DDBJ databases">
        <title>Whole genome shotgun sequence of Rhizocola hellebori NBRC 109834.</title>
        <authorList>
            <person name="Komaki H."/>
            <person name="Tamura T."/>
        </authorList>
    </citation>
    <scope>NUCLEOTIDE SEQUENCE</scope>
    <source>
        <strain evidence="3">NBRC 109834</strain>
    </source>
</reference>
<dbReference type="SUPFAM" id="SSF69318">
    <property type="entry name" value="Integrin alpha N-terminal domain"/>
    <property type="match status" value="1"/>
</dbReference>
<evidence type="ECO:0000313" key="4">
    <source>
        <dbReference type="Proteomes" id="UP000612899"/>
    </source>
</evidence>
<name>A0A8J3VL04_9ACTN</name>
<proteinExistence type="predicted"/>
<evidence type="ECO:0000256" key="1">
    <source>
        <dbReference type="ARBA" id="ARBA00022729"/>
    </source>
</evidence>
<feature type="region of interest" description="Disordered" evidence="2">
    <location>
        <begin position="122"/>
        <end position="149"/>
    </location>
</feature>
<keyword evidence="1" id="KW-0732">Signal</keyword>
<dbReference type="EMBL" id="BONY01000091">
    <property type="protein sequence ID" value="GIH10330.1"/>
    <property type="molecule type" value="Genomic_DNA"/>
</dbReference>
<organism evidence="3 4">
    <name type="scientific">Rhizocola hellebori</name>
    <dbReference type="NCBI Taxonomy" id="1392758"/>
    <lineage>
        <taxon>Bacteria</taxon>
        <taxon>Bacillati</taxon>
        <taxon>Actinomycetota</taxon>
        <taxon>Actinomycetes</taxon>
        <taxon>Micromonosporales</taxon>
        <taxon>Micromonosporaceae</taxon>
        <taxon>Rhizocola</taxon>
    </lineage>
</organism>
<evidence type="ECO:0000256" key="2">
    <source>
        <dbReference type="SAM" id="MobiDB-lite"/>
    </source>
</evidence>
<comment type="caution">
    <text evidence="3">The sequence shown here is derived from an EMBL/GenBank/DDBJ whole genome shotgun (WGS) entry which is preliminary data.</text>
</comment>
<protein>
    <submittedName>
        <fullName evidence="3">Uncharacterized protein</fullName>
    </submittedName>
</protein>